<organism evidence="2 3">
    <name type="scientific">Novosphingobium bradum</name>
    <dbReference type="NCBI Taxonomy" id="1737444"/>
    <lineage>
        <taxon>Bacteria</taxon>
        <taxon>Pseudomonadati</taxon>
        <taxon>Pseudomonadota</taxon>
        <taxon>Alphaproteobacteria</taxon>
        <taxon>Sphingomonadales</taxon>
        <taxon>Sphingomonadaceae</taxon>
        <taxon>Novosphingobium</taxon>
    </lineage>
</organism>
<evidence type="ECO:0000313" key="2">
    <source>
        <dbReference type="EMBL" id="MFC3172662.1"/>
    </source>
</evidence>
<accession>A0ABV7IR21</accession>
<comment type="caution">
    <text evidence="2">The sequence shown here is derived from an EMBL/GenBank/DDBJ whole genome shotgun (WGS) entry which is preliminary data.</text>
</comment>
<evidence type="ECO:0000313" key="3">
    <source>
        <dbReference type="Proteomes" id="UP001595604"/>
    </source>
</evidence>
<keyword evidence="3" id="KW-1185">Reference proteome</keyword>
<gene>
    <name evidence="2" type="ORF">ACFOD9_00205</name>
</gene>
<dbReference type="EMBL" id="JBHRTQ010000001">
    <property type="protein sequence ID" value="MFC3172662.1"/>
    <property type="molecule type" value="Genomic_DNA"/>
</dbReference>
<name>A0ABV7IR21_9SPHN</name>
<proteinExistence type="predicted"/>
<dbReference type="InterPro" id="IPR011008">
    <property type="entry name" value="Dimeric_a/b-barrel"/>
</dbReference>
<dbReference type="Pfam" id="PF07110">
    <property type="entry name" value="EthD"/>
    <property type="match status" value="1"/>
</dbReference>
<feature type="domain" description="EthD" evidence="1">
    <location>
        <begin position="11"/>
        <end position="98"/>
    </location>
</feature>
<protein>
    <submittedName>
        <fullName evidence="2">EthD domain-containing protein</fullName>
    </submittedName>
</protein>
<reference evidence="3" key="1">
    <citation type="journal article" date="2019" name="Int. J. Syst. Evol. Microbiol.">
        <title>The Global Catalogue of Microorganisms (GCM) 10K type strain sequencing project: providing services to taxonomists for standard genome sequencing and annotation.</title>
        <authorList>
            <consortium name="The Broad Institute Genomics Platform"/>
            <consortium name="The Broad Institute Genome Sequencing Center for Infectious Disease"/>
            <person name="Wu L."/>
            <person name="Ma J."/>
        </authorList>
    </citation>
    <scope>NUCLEOTIDE SEQUENCE [LARGE SCALE GENOMIC DNA]</scope>
    <source>
        <strain evidence="3">KCTC 42984</strain>
    </source>
</reference>
<dbReference type="InterPro" id="IPR009799">
    <property type="entry name" value="EthD_dom"/>
</dbReference>
<sequence length="113" mass="12382">MIKVVSLIRKHPDLTTAQFEAYWREVHAPLVRERLPHMIHYCAGFPLPGAHGPVQVGALDYDAVVEIGFADRATMEADMTSPAFLADDRAASSARFMDMAASRGMVVEVVDAP</sequence>
<dbReference type="RefSeq" id="WP_379508059.1">
    <property type="nucleotide sequence ID" value="NZ_JBHRTQ010000001.1"/>
</dbReference>
<dbReference type="Gene3D" id="3.30.70.100">
    <property type="match status" value="1"/>
</dbReference>
<dbReference type="SUPFAM" id="SSF54909">
    <property type="entry name" value="Dimeric alpha+beta barrel"/>
    <property type="match status" value="1"/>
</dbReference>
<dbReference type="Proteomes" id="UP001595604">
    <property type="component" value="Unassembled WGS sequence"/>
</dbReference>
<evidence type="ECO:0000259" key="1">
    <source>
        <dbReference type="Pfam" id="PF07110"/>
    </source>
</evidence>